<dbReference type="Proteomes" id="UP001285636">
    <property type="component" value="Unassembled WGS sequence"/>
</dbReference>
<dbReference type="EMBL" id="JAWJAY010000001">
    <property type="protein sequence ID" value="MDV2884525.1"/>
    <property type="molecule type" value="Genomic_DNA"/>
</dbReference>
<name>A0AAJ2NMP4_ALKPS</name>
<evidence type="ECO:0000313" key="2">
    <source>
        <dbReference type="Proteomes" id="UP001285636"/>
    </source>
</evidence>
<gene>
    <name evidence="1" type="ORF">RYX45_04995</name>
</gene>
<sequence length="144" mass="17329">MFKKRKNTNDETDIWYSLVIMTDQEMSDEDYDKTQNKIDDHVDNVGFSCNLTRSQSDKEYLNELDERMNLNSYTKPIYVLFRINHDEIKSKEKALEKKHRFRHFFNLISFAEYDVIATKVMTSPRHLVFYSDSLEEAINFLKEH</sequence>
<dbReference type="RefSeq" id="WP_323466014.1">
    <property type="nucleotide sequence ID" value="NZ_CP144224.1"/>
</dbReference>
<dbReference type="AlphaFoldDB" id="A0AAJ2NMP4"/>
<protein>
    <submittedName>
        <fullName evidence="1">Uncharacterized protein</fullName>
    </submittedName>
</protein>
<evidence type="ECO:0000313" key="1">
    <source>
        <dbReference type="EMBL" id="MDV2884525.1"/>
    </source>
</evidence>
<organism evidence="1 2">
    <name type="scientific">Alkalihalophilus pseudofirmus</name>
    <name type="common">Bacillus pseudofirmus</name>
    <dbReference type="NCBI Taxonomy" id="79885"/>
    <lineage>
        <taxon>Bacteria</taxon>
        <taxon>Bacillati</taxon>
        <taxon>Bacillota</taxon>
        <taxon>Bacilli</taxon>
        <taxon>Bacillales</taxon>
        <taxon>Bacillaceae</taxon>
        <taxon>Alkalihalophilus</taxon>
    </lineage>
</organism>
<comment type="caution">
    <text evidence="1">The sequence shown here is derived from an EMBL/GenBank/DDBJ whole genome shotgun (WGS) entry which is preliminary data.</text>
</comment>
<reference evidence="1" key="1">
    <citation type="submission" date="2023-10" db="EMBL/GenBank/DDBJ databases">
        <title>Screening of Alkalihalophilus pseudofirmusBZ-TG-HK211 and Its Alleviation of Salt Stress on Rapeseed Growth.</title>
        <authorList>
            <person name="Zhao B."/>
            <person name="Guo T."/>
        </authorList>
    </citation>
    <scope>NUCLEOTIDE SEQUENCE</scope>
    <source>
        <strain evidence="1">BZ-TG-HK211</strain>
    </source>
</reference>
<accession>A0AAJ2NMP4</accession>
<proteinExistence type="predicted"/>